<name>A0A2B8BBZ5_9PROT</name>
<comment type="subunit">
    <text evidence="3 16">The main subunits of complex b-c1 are: cytochrome b, cytochrome c1 and the Rieske protein.</text>
</comment>
<dbReference type="Pfam" id="PF00033">
    <property type="entry name" value="Cytochrome_B"/>
    <property type="match status" value="1"/>
</dbReference>
<dbReference type="GO" id="GO:0046872">
    <property type="term" value="F:metal ion binding"/>
    <property type="evidence" value="ECO:0007669"/>
    <property type="project" value="UniProtKB-KW"/>
</dbReference>
<dbReference type="PIRSF" id="PIRSF038885">
    <property type="entry name" value="COB"/>
    <property type="match status" value="1"/>
</dbReference>
<dbReference type="AlphaFoldDB" id="A0A2B8BBZ5"/>
<organism evidence="20 21">
    <name type="scientific">Azospirillum palustre</name>
    <dbReference type="NCBI Taxonomy" id="2044885"/>
    <lineage>
        <taxon>Bacteria</taxon>
        <taxon>Pseudomonadati</taxon>
        <taxon>Pseudomonadota</taxon>
        <taxon>Alphaproteobacteria</taxon>
        <taxon>Rhodospirillales</taxon>
        <taxon>Azospirillaceae</taxon>
        <taxon>Azospirillum</taxon>
    </lineage>
</organism>
<dbReference type="PANTHER" id="PTHR19271:SF16">
    <property type="entry name" value="CYTOCHROME B"/>
    <property type="match status" value="1"/>
</dbReference>
<dbReference type="SUPFAM" id="SSF81342">
    <property type="entry name" value="Transmembrane di-heme cytochromes"/>
    <property type="match status" value="1"/>
</dbReference>
<dbReference type="InterPro" id="IPR030689">
    <property type="entry name" value="Cytochrome_b"/>
</dbReference>
<feature type="binding site" description="axial binding residue" evidence="15">
    <location>
        <position position="211"/>
    </location>
    <ligand>
        <name>heme b</name>
        <dbReference type="ChEBI" id="CHEBI:60344"/>
        <label>b566</label>
    </ligand>
    <ligandPart>
        <name>Fe</name>
        <dbReference type="ChEBI" id="CHEBI:18248"/>
    </ligandPart>
</feature>
<dbReference type="InterPro" id="IPR036150">
    <property type="entry name" value="Cyt_b/b6_C_sf"/>
</dbReference>
<feature type="transmembrane region" description="Helical" evidence="17">
    <location>
        <begin position="154"/>
        <end position="181"/>
    </location>
</feature>
<dbReference type="InterPro" id="IPR005798">
    <property type="entry name" value="Cyt_b/b6_C"/>
</dbReference>
<evidence type="ECO:0000256" key="16">
    <source>
        <dbReference type="RuleBase" id="RU003385"/>
    </source>
</evidence>
<feature type="transmembrane region" description="Helical" evidence="17">
    <location>
        <begin position="279"/>
        <end position="298"/>
    </location>
</feature>
<evidence type="ECO:0000256" key="3">
    <source>
        <dbReference type="ARBA" id="ARBA00011649"/>
    </source>
</evidence>
<comment type="similarity">
    <text evidence="16">Belongs to the cytochrome b family.</text>
</comment>
<evidence type="ECO:0000256" key="14">
    <source>
        <dbReference type="PIRSR" id="PIRSR038885-1"/>
    </source>
</evidence>
<reference evidence="21" key="1">
    <citation type="submission" date="2017-10" db="EMBL/GenBank/DDBJ databases">
        <authorList>
            <person name="Kravchenko I.K."/>
            <person name="Grouzdev D.S."/>
        </authorList>
    </citation>
    <scope>NUCLEOTIDE SEQUENCE [LARGE SCALE GENOMIC DNA]</scope>
    <source>
        <strain evidence="21">B2</strain>
    </source>
</reference>
<feature type="transmembrane region" description="Helical" evidence="17">
    <location>
        <begin position="126"/>
        <end position="148"/>
    </location>
</feature>
<keyword evidence="7 16" id="KW-0679">Respiratory chain</keyword>
<evidence type="ECO:0000256" key="9">
    <source>
        <dbReference type="ARBA" id="ARBA00022723"/>
    </source>
</evidence>
<evidence type="ECO:0000256" key="13">
    <source>
        <dbReference type="ARBA" id="ARBA00023136"/>
    </source>
</evidence>
<feature type="transmembrane region" description="Helical" evidence="17">
    <location>
        <begin position="246"/>
        <end position="267"/>
    </location>
</feature>
<evidence type="ECO:0000313" key="20">
    <source>
        <dbReference type="EMBL" id="PGH55431.1"/>
    </source>
</evidence>
<feature type="transmembrane region" description="Helical" evidence="17">
    <location>
        <begin position="363"/>
        <end position="386"/>
    </location>
</feature>
<dbReference type="PANTHER" id="PTHR19271">
    <property type="entry name" value="CYTOCHROME B"/>
    <property type="match status" value="1"/>
</dbReference>
<evidence type="ECO:0000256" key="4">
    <source>
        <dbReference type="ARBA" id="ARBA00013531"/>
    </source>
</evidence>
<dbReference type="InterPro" id="IPR048259">
    <property type="entry name" value="Cytochrome_b_N_euk/bac"/>
</dbReference>
<dbReference type="EMBL" id="PDKW01000042">
    <property type="protein sequence ID" value="PGH55431.1"/>
    <property type="molecule type" value="Genomic_DNA"/>
</dbReference>
<evidence type="ECO:0000256" key="2">
    <source>
        <dbReference type="ARBA" id="ARBA00004141"/>
    </source>
</evidence>
<evidence type="ECO:0000313" key="21">
    <source>
        <dbReference type="Proteomes" id="UP000225379"/>
    </source>
</evidence>
<evidence type="ECO:0000256" key="1">
    <source>
        <dbReference type="ARBA" id="ARBA00002444"/>
    </source>
</evidence>
<dbReference type="SUPFAM" id="SSF81648">
    <property type="entry name" value="a domain/subunit of cytochrome bc1 complex (Ubiquinol-cytochrome c reductase)"/>
    <property type="match status" value="1"/>
</dbReference>
<dbReference type="InterPro" id="IPR027387">
    <property type="entry name" value="Cytb/b6-like_sf"/>
</dbReference>
<dbReference type="RefSeq" id="WP_098738146.1">
    <property type="nucleotide sequence ID" value="NZ_PDKW01000042.1"/>
</dbReference>
<feature type="transmembrane region" description="Helical" evidence="17">
    <location>
        <begin position="88"/>
        <end position="114"/>
    </location>
</feature>
<feature type="transmembrane region" description="Helical" evidence="17">
    <location>
        <begin position="336"/>
        <end position="357"/>
    </location>
</feature>
<feature type="domain" description="Cytochrome b/b6 N-terminal region profile" evidence="18">
    <location>
        <begin position="13"/>
        <end position="224"/>
    </location>
</feature>
<evidence type="ECO:0000256" key="7">
    <source>
        <dbReference type="ARBA" id="ARBA00022660"/>
    </source>
</evidence>
<dbReference type="PROSITE" id="PS51002">
    <property type="entry name" value="CYTB_NTER"/>
    <property type="match status" value="1"/>
</dbReference>
<keyword evidence="10 16" id="KW-0249">Electron transport</keyword>
<gene>
    <name evidence="20" type="ORF">CRT60_19175</name>
</gene>
<dbReference type="CDD" id="cd00284">
    <property type="entry name" value="Cytochrome_b_N"/>
    <property type="match status" value="1"/>
</dbReference>
<proteinExistence type="inferred from homology"/>
<keyword evidence="5 16" id="KW-0813">Transport</keyword>
<dbReference type="Proteomes" id="UP000225379">
    <property type="component" value="Unassembled WGS sequence"/>
</dbReference>
<evidence type="ECO:0000256" key="11">
    <source>
        <dbReference type="ARBA" id="ARBA00022989"/>
    </source>
</evidence>
<dbReference type="GO" id="GO:0045275">
    <property type="term" value="C:respiratory chain complex III"/>
    <property type="evidence" value="ECO:0007669"/>
    <property type="project" value="InterPro"/>
</dbReference>
<evidence type="ECO:0000256" key="5">
    <source>
        <dbReference type="ARBA" id="ARBA00022448"/>
    </source>
</evidence>
<feature type="binding site" description="axial binding residue" evidence="15">
    <location>
        <position position="96"/>
    </location>
    <ligand>
        <name>heme b</name>
        <dbReference type="ChEBI" id="CHEBI:60344"/>
        <label>b562</label>
    </ligand>
    <ligandPart>
        <name>Fe</name>
        <dbReference type="ChEBI" id="CHEBI:18248"/>
    </ligandPart>
</feature>
<dbReference type="Pfam" id="PF00032">
    <property type="entry name" value="Cytochrom_B_C"/>
    <property type="match status" value="1"/>
</dbReference>
<evidence type="ECO:0000256" key="12">
    <source>
        <dbReference type="ARBA" id="ARBA00023004"/>
    </source>
</evidence>
<dbReference type="GO" id="GO:0022904">
    <property type="term" value="P:respiratory electron transport chain"/>
    <property type="evidence" value="ECO:0007669"/>
    <property type="project" value="InterPro"/>
</dbReference>
<dbReference type="InterPro" id="IPR048260">
    <property type="entry name" value="Cytochrome_b_C_euk/bac"/>
</dbReference>
<dbReference type="GO" id="GO:0008121">
    <property type="term" value="F:quinol-cytochrome-c reductase activity"/>
    <property type="evidence" value="ECO:0007669"/>
    <property type="project" value="InterPro"/>
</dbReference>
<keyword evidence="12 15" id="KW-0408">Iron</keyword>
<keyword evidence="21" id="KW-1185">Reference proteome</keyword>
<evidence type="ECO:0000256" key="8">
    <source>
        <dbReference type="ARBA" id="ARBA00022692"/>
    </source>
</evidence>
<dbReference type="OrthoDB" id="9804503at2"/>
<comment type="caution">
    <text evidence="20">The sequence shown here is derived from an EMBL/GenBank/DDBJ whole genome shotgun (WGS) entry which is preliminary data.</text>
</comment>
<keyword evidence="13 17" id="KW-0472">Membrane</keyword>
<feature type="transmembrane region" description="Helical" evidence="17">
    <location>
        <begin position="193"/>
        <end position="214"/>
    </location>
</feature>
<keyword evidence="9 15" id="KW-0479">Metal-binding</keyword>
<protein>
    <recommendedName>
        <fullName evidence="4 16">Cytochrome b</fullName>
    </recommendedName>
</protein>
<dbReference type="InterPro" id="IPR016174">
    <property type="entry name" value="Di-haem_cyt_TM"/>
</dbReference>
<feature type="transmembrane region" description="Helical" evidence="17">
    <location>
        <begin position="42"/>
        <end position="68"/>
    </location>
</feature>
<evidence type="ECO:0000256" key="6">
    <source>
        <dbReference type="ARBA" id="ARBA00022617"/>
    </source>
</evidence>
<dbReference type="CDD" id="cd00290">
    <property type="entry name" value="cytochrome_b_C"/>
    <property type="match status" value="1"/>
</dbReference>
<keyword evidence="8 16" id="KW-0812">Transmembrane</keyword>
<evidence type="ECO:0000259" key="19">
    <source>
        <dbReference type="PROSITE" id="PS51003"/>
    </source>
</evidence>
<dbReference type="Gene3D" id="1.20.810.10">
    <property type="entry name" value="Cytochrome Bc1 Complex, Chain C"/>
    <property type="match status" value="1"/>
</dbReference>
<evidence type="ECO:0000259" key="18">
    <source>
        <dbReference type="PROSITE" id="PS51002"/>
    </source>
</evidence>
<feature type="binding site" evidence="14">
    <location>
        <position position="216"/>
    </location>
    <ligand>
        <name>a ubiquinone</name>
        <dbReference type="ChEBI" id="CHEBI:16389"/>
    </ligand>
</feature>
<feature type="binding site" description="axial binding residue" evidence="15">
    <location>
        <position position="197"/>
    </location>
    <ligand>
        <name>heme b</name>
        <dbReference type="ChEBI" id="CHEBI:60344"/>
        <label>b562</label>
    </ligand>
    <ligandPart>
        <name>Fe</name>
        <dbReference type="ChEBI" id="CHEBI:18248"/>
    </ligandPart>
</feature>
<comment type="function">
    <text evidence="1 16">Component of the ubiquinol-cytochrome c reductase complex (complex III or cytochrome b-c1 complex), which is a respiratory chain that generates an electrochemical potential coupled to ATP synthesis.</text>
</comment>
<accession>A0A2B8BBZ5</accession>
<feature type="transmembrane region" description="Helical" evidence="17">
    <location>
        <begin position="304"/>
        <end position="324"/>
    </location>
</feature>
<keyword evidence="6 15" id="KW-0349">Heme</keyword>
<evidence type="ECO:0000256" key="15">
    <source>
        <dbReference type="PIRSR" id="PIRSR038885-2"/>
    </source>
</evidence>
<comment type="cofactor">
    <cofactor evidence="16">
        <name>heme b</name>
        <dbReference type="ChEBI" id="CHEBI:60344"/>
    </cofactor>
    <text evidence="16">Binds 2 heme groups non-covalently.</text>
</comment>
<comment type="cofactor">
    <cofactor evidence="15">
        <name>heme</name>
        <dbReference type="ChEBI" id="CHEBI:30413"/>
    </cofactor>
    <text evidence="15">Binds 2 heme groups non-covalently.</text>
</comment>
<feature type="domain" description="Cytochrome b/b6 C-terminal region profile" evidence="19">
    <location>
        <begin position="227"/>
        <end position="397"/>
    </location>
</feature>
<comment type="subcellular location">
    <subcellularLocation>
        <location evidence="2">Membrane</location>
        <topology evidence="2">Multi-pass membrane protein</topology>
    </subcellularLocation>
</comment>
<dbReference type="GO" id="GO:0016491">
    <property type="term" value="F:oxidoreductase activity"/>
    <property type="evidence" value="ECO:0007669"/>
    <property type="project" value="InterPro"/>
</dbReference>
<feature type="binding site" description="axial binding residue" evidence="15">
    <location>
        <position position="110"/>
    </location>
    <ligand>
        <name>heme b</name>
        <dbReference type="ChEBI" id="CHEBI:60344"/>
        <label>b566</label>
    </ligand>
    <ligandPart>
        <name>Fe</name>
        <dbReference type="ChEBI" id="CHEBI:18248"/>
    </ligandPart>
</feature>
<dbReference type="PROSITE" id="PS51003">
    <property type="entry name" value="CYTB_CTER"/>
    <property type="match status" value="1"/>
</dbReference>
<dbReference type="FunFam" id="1.20.810.10:FF:000004">
    <property type="entry name" value="Cytochrome b"/>
    <property type="match status" value="1"/>
</dbReference>
<dbReference type="InterPro" id="IPR005797">
    <property type="entry name" value="Cyt_b/b6_N"/>
</dbReference>
<evidence type="ECO:0000256" key="17">
    <source>
        <dbReference type="SAM" id="Phobius"/>
    </source>
</evidence>
<sequence>MAQVQATKFKNPLVNWIDSRLPIFTMLDHEYNHYPMPRNVNYLWAFGAIAGIMLMIMIATGLFLAMQYSSHTSLAFDSVERIMRDVNYGWLIRYIHANGASMFFIAVYIHMFRALYYGSYKAPREILWILGVIIFLVMMGTAFMGYVLPWGQMSFWGATVITNLFSAFPIVGDPIVTLLWGGFSVDNPTLNRFFALHFLLPFVLLGLVILHTAALHVCGSNNPLGIDPKGPQDTVPFNPYVTLKDGFAVVIFLIVFAVFVFFMPNYMGHPDNYIPANPLVTPAHIVPEWYFLPFYAMLRAIPDKLGGVLAMFGSIALLAFLPWLDRSKVRSCKFRPVYRQFFWILAIDALILGYAGAMPAEGSWLLIARIGTFYYFFHFLVLLPVLGKLERTRPLPNSISESILKGGGSIAAGAHAKPMEKA</sequence>
<keyword evidence="11 17" id="KW-1133">Transmembrane helix</keyword>
<evidence type="ECO:0000256" key="10">
    <source>
        <dbReference type="ARBA" id="ARBA00022982"/>
    </source>
</evidence>